<keyword evidence="2" id="KW-1185">Reference proteome</keyword>
<dbReference type="RefSeq" id="WP_014586437.1">
    <property type="nucleotide sequence ID" value="NC_017527.1"/>
</dbReference>
<evidence type="ECO:0000313" key="1">
    <source>
        <dbReference type="EMBL" id="AET64252.1"/>
    </source>
</evidence>
<accession>G7WLE9</accession>
<reference evidence="1 2" key="1">
    <citation type="journal article" date="2012" name="PLoS ONE">
        <title>The genome characteristics and predicted function of methyl-group oxidation pathway in the obligate aceticlastic methanogens, Methanosaeta spp.</title>
        <authorList>
            <person name="Zhu J."/>
            <person name="Zheng H."/>
            <person name="Ai G."/>
            <person name="Zhang G."/>
            <person name="Liu D."/>
            <person name="Liu X."/>
            <person name="Dong X."/>
        </authorList>
    </citation>
    <scope>NUCLEOTIDE SEQUENCE [LARGE SCALE GENOMIC DNA]</scope>
    <source>
        <strain evidence="1 2">6Ac</strain>
    </source>
</reference>
<dbReference type="GeneID" id="12510050"/>
<dbReference type="AlphaFoldDB" id="G7WLE9"/>
<dbReference type="Proteomes" id="UP000005877">
    <property type="component" value="Chromosome"/>
</dbReference>
<protein>
    <submittedName>
        <fullName evidence="1">Uncharacterized protein</fullName>
    </submittedName>
</protein>
<evidence type="ECO:0000313" key="2">
    <source>
        <dbReference type="Proteomes" id="UP000005877"/>
    </source>
</evidence>
<organism evidence="1 2">
    <name type="scientific">Methanothrix harundinacea (strain 6Ac)</name>
    <name type="common">Methanosaeta harundinacea</name>
    <dbReference type="NCBI Taxonomy" id="1110509"/>
    <lineage>
        <taxon>Archaea</taxon>
        <taxon>Methanobacteriati</taxon>
        <taxon>Methanobacteriota</taxon>
        <taxon>Stenosarchaea group</taxon>
        <taxon>Methanomicrobia</taxon>
        <taxon>Methanotrichales</taxon>
        <taxon>Methanotrichaceae</taxon>
        <taxon>Methanothrix</taxon>
    </lineage>
</organism>
<dbReference type="PATRIC" id="fig|1110509.7.peg.982"/>
<dbReference type="HOGENOM" id="CLU_1092428_0_0_2"/>
<dbReference type="EMBL" id="CP003117">
    <property type="protein sequence ID" value="AET64252.1"/>
    <property type="molecule type" value="Genomic_DNA"/>
</dbReference>
<dbReference type="KEGG" id="mhi:Mhar_0881"/>
<gene>
    <name evidence="1" type="ordered locus">Mhar_0881</name>
</gene>
<proteinExistence type="predicted"/>
<name>G7WLE9_METH6</name>
<sequence length="254" mass="24811">MIRNKMSKSLMAMAIVSILAAAAPISAAEEVGEDLTNLNLVDEQPVAGSEIGTNATLNETMNLTNTTGFSNFTNESIAVDANETAIGTLGNGSGGAEVEAIGVGAGALLPTNLGSLGGGRVASAAGNATGLSTIDSEATPISTTSATEPMEAATLGGGLNATGEVAADLSTVGLISAPASTSTASEPMDVRVLGNVLGAPTGEDVRPLSTLGNVTATAANATEATFASLSNASAEGGKATTDVRALMEALGIEL</sequence>